<organism evidence="1 2">
    <name type="scientific">Ensete ventricosum</name>
    <name type="common">Abyssinian banana</name>
    <name type="synonym">Musa ensete</name>
    <dbReference type="NCBI Taxonomy" id="4639"/>
    <lineage>
        <taxon>Eukaryota</taxon>
        <taxon>Viridiplantae</taxon>
        <taxon>Streptophyta</taxon>
        <taxon>Embryophyta</taxon>
        <taxon>Tracheophyta</taxon>
        <taxon>Spermatophyta</taxon>
        <taxon>Magnoliopsida</taxon>
        <taxon>Liliopsida</taxon>
        <taxon>Zingiberales</taxon>
        <taxon>Musaceae</taxon>
        <taxon>Ensete</taxon>
    </lineage>
</organism>
<sequence length="98" mass="11181">MRYTEPHVRRRGCRLYLVLCFKEQIGGDTGEKSRRRLICFRDPLPGHFRADSGGKDPPVLYLLGLPSVGAHPPGGPIKDRRRWGAVAVFLRLWDLLSR</sequence>
<accession>A0AAV8R9C0</accession>
<evidence type="ECO:0000313" key="1">
    <source>
        <dbReference type="EMBL" id="KAJ8498135.1"/>
    </source>
</evidence>
<proteinExistence type="predicted"/>
<protein>
    <submittedName>
        <fullName evidence="1">Uncharacterized protein</fullName>
    </submittedName>
</protein>
<evidence type="ECO:0000313" key="2">
    <source>
        <dbReference type="Proteomes" id="UP001222027"/>
    </source>
</evidence>
<dbReference type="AlphaFoldDB" id="A0AAV8R9C0"/>
<reference evidence="1 2" key="1">
    <citation type="submission" date="2022-12" db="EMBL/GenBank/DDBJ databases">
        <title>Chromosome-scale assembly of the Ensete ventricosum genome.</title>
        <authorList>
            <person name="Dussert Y."/>
            <person name="Stocks J."/>
            <person name="Wendawek A."/>
            <person name="Woldeyes F."/>
            <person name="Nichols R.A."/>
            <person name="Borrell J.S."/>
        </authorList>
    </citation>
    <scope>NUCLEOTIDE SEQUENCE [LARGE SCALE GENOMIC DNA]</scope>
    <source>
        <strain evidence="2">cv. Maze</strain>
        <tissue evidence="1">Seeds</tissue>
    </source>
</reference>
<dbReference type="EMBL" id="JAQQAF010000003">
    <property type="protein sequence ID" value="KAJ8498135.1"/>
    <property type="molecule type" value="Genomic_DNA"/>
</dbReference>
<name>A0AAV8R9C0_ENSVE</name>
<gene>
    <name evidence="1" type="ORF">OPV22_008687</name>
</gene>
<keyword evidence="2" id="KW-1185">Reference proteome</keyword>
<dbReference type="Proteomes" id="UP001222027">
    <property type="component" value="Unassembled WGS sequence"/>
</dbReference>
<comment type="caution">
    <text evidence="1">The sequence shown here is derived from an EMBL/GenBank/DDBJ whole genome shotgun (WGS) entry which is preliminary data.</text>
</comment>